<reference evidence="1" key="1">
    <citation type="submission" date="2025-09" db="UniProtKB">
        <authorList>
            <consortium name="EnsemblPlants"/>
        </authorList>
    </citation>
    <scope>IDENTIFICATION</scope>
</reference>
<sequence>MSSRTTEEKMRRRSRSSFDLLVPVGKGIGMTRQKRGVVRKERGGGGALAAKRVAAPNPNVSAFLLCPYCLSSGREFVAPPVTLRMLRTSVLAVPEDEGPVEVRDEEIRLQAAEMIKEARMLADARNLDEAEYKLMDALNLVADQSNPLLPVELQELLELLETQGLYEEWGCPYALASETSHDRQRFAARGRDAAGTMRLFATPRMDMYLKQAKMFLRDPTSLVTSADDDVKEEIARSIHLPLCSHCNQEGMRRLSLDQSFK</sequence>
<dbReference type="Proteomes" id="UP001732700">
    <property type="component" value="Unassembled WGS sequence"/>
</dbReference>
<dbReference type="EnsemblPlants" id="AVESA.00010b.r2.UnG1408210.1">
    <property type="protein sequence ID" value="AVESA.00010b.r2.UnG1408210.1.CDS"/>
    <property type="gene ID" value="AVESA.00010b.r2.UnG1408210"/>
</dbReference>
<organism evidence="1 2">
    <name type="scientific">Avena sativa</name>
    <name type="common">Oat</name>
    <dbReference type="NCBI Taxonomy" id="4498"/>
    <lineage>
        <taxon>Eukaryota</taxon>
        <taxon>Viridiplantae</taxon>
        <taxon>Streptophyta</taxon>
        <taxon>Embryophyta</taxon>
        <taxon>Tracheophyta</taxon>
        <taxon>Spermatophyta</taxon>
        <taxon>Magnoliopsida</taxon>
        <taxon>Liliopsida</taxon>
        <taxon>Poales</taxon>
        <taxon>Poaceae</taxon>
        <taxon>BOP clade</taxon>
        <taxon>Pooideae</taxon>
        <taxon>Poodae</taxon>
        <taxon>Poeae</taxon>
        <taxon>Poeae Chloroplast Group 1 (Aveneae type)</taxon>
        <taxon>Aveninae</taxon>
        <taxon>Avena</taxon>
    </lineage>
</organism>
<evidence type="ECO:0000313" key="2">
    <source>
        <dbReference type="Proteomes" id="UP001732700"/>
    </source>
</evidence>
<proteinExistence type="predicted"/>
<accession>A0ACD6AR08</accession>
<evidence type="ECO:0000313" key="1">
    <source>
        <dbReference type="EnsemblPlants" id="AVESA.00010b.r2.UnG1408210.1.CDS"/>
    </source>
</evidence>
<protein>
    <submittedName>
        <fullName evidence="1">Uncharacterized protein</fullName>
    </submittedName>
</protein>
<keyword evidence="2" id="KW-1185">Reference proteome</keyword>
<name>A0ACD6AR08_AVESA</name>